<accession>X0ST90</accession>
<keyword evidence="6" id="KW-0804">Transcription</keyword>
<dbReference type="InterPro" id="IPR006110">
    <property type="entry name" value="Pol_omega/Rpo6/RPB6"/>
</dbReference>
<dbReference type="Gene3D" id="3.90.940.10">
    <property type="match status" value="1"/>
</dbReference>
<keyword evidence="5" id="KW-0548">Nucleotidyltransferase</keyword>
<proteinExistence type="inferred from homology"/>
<keyword evidence="4" id="KW-0808">Transferase</keyword>
<evidence type="ECO:0000313" key="9">
    <source>
        <dbReference type="EMBL" id="GAF78371.1"/>
    </source>
</evidence>
<dbReference type="SMART" id="SM01409">
    <property type="entry name" value="RNA_pol_Rpb6"/>
    <property type="match status" value="1"/>
</dbReference>
<organism evidence="9">
    <name type="scientific">marine sediment metagenome</name>
    <dbReference type="NCBI Taxonomy" id="412755"/>
    <lineage>
        <taxon>unclassified sequences</taxon>
        <taxon>metagenomes</taxon>
        <taxon>ecological metagenomes</taxon>
    </lineage>
</organism>
<dbReference type="AlphaFoldDB" id="X0ST90"/>
<evidence type="ECO:0000256" key="1">
    <source>
        <dbReference type="ARBA" id="ARBA00006711"/>
    </source>
</evidence>
<name>X0ST90_9ZZZZ</name>
<dbReference type="NCBIfam" id="TIGR00690">
    <property type="entry name" value="rpoZ"/>
    <property type="match status" value="1"/>
</dbReference>
<evidence type="ECO:0000256" key="2">
    <source>
        <dbReference type="ARBA" id="ARBA00012418"/>
    </source>
</evidence>
<comment type="similarity">
    <text evidence="1">Belongs to the RNA polymerase subunit omega family.</text>
</comment>
<dbReference type="Pfam" id="PF01192">
    <property type="entry name" value="RNA_pol_Rpb6"/>
    <property type="match status" value="1"/>
</dbReference>
<feature type="region of interest" description="Disordered" evidence="8">
    <location>
        <begin position="65"/>
        <end position="94"/>
    </location>
</feature>
<dbReference type="HAMAP" id="MF_00366">
    <property type="entry name" value="RNApol_bact_RpoZ"/>
    <property type="match status" value="1"/>
</dbReference>
<dbReference type="EMBL" id="BARS01008406">
    <property type="protein sequence ID" value="GAF78371.1"/>
    <property type="molecule type" value="Genomic_DNA"/>
</dbReference>
<evidence type="ECO:0000256" key="5">
    <source>
        <dbReference type="ARBA" id="ARBA00022695"/>
    </source>
</evidence>
<dbReference type="InterPro" id="IPR003716">
    <property type="entry name" value="DNA-dir_RNA_pol_omega"/>
</dbReference>
<evidence type="ECO:0000256" key="3">
    <source>
        <dbReference type="ARBA" id="ARBA00022478"/>
    </source>
</evidence>
<dbReference type="InterPro" id="IPR036161">
    <property type="entry name" value="RPB6/omega-like_sf"/>
</dbReference>
<dbReference type="GO" id="GO:0000428">
    <property type="term" value="C:DNA-directed RNA polymerase complex"/>
    <property type="evidence" value="ECO:0007669"/>
    <property type="project" value="UniProtKB-KW"/>
</dbReference>
<protein>
    <recommendedName>
        <fullName evidence="2">DNA-directed RNA polymerase</fullName>
        <ecNumber evidence="2">2.7.7.6</ecNumber>
    </recommendedName>
</protein>
<evidence type="ECO:0000256" key="7">
    <source>
        <dbReference type="ARBA" id="ARBA00048552"/>
    </source>
</evidence>
<dbReference type="GO" id="GO:0006351">
    <property type="term" value="P:DNA-templated transcription"/>
    <property type="evidence" value="ECO:0007669"/>
    <property type="project" value="InterPro"/>
</dbReference>
<evidence type="ECO:0000256" key="8">
    <source>
        <dbReference type="SAM" id="MobiDB-lite"/>
    </source>
</evidence>
<reference evidence="9" key="1">
    <citation type="journal article" date="2014" name="Front. Microbiol.">
        <title>High frequency of phylogenetically diverse reductive dehalogenase-homologous genes in deep subseafloor sedimentary metagenomes.</title>
        <authorList>
            <person name="Kawai M."/>
            <person name="Futagami T."/>
            <person name="Toyoda A."/>
            <person name="Takaki Y."/>
            <person name="Nishi S."/>
            <person name="Hori S."/>
            <person name="Arai W."/>
            <person name="Tsubouchi T."/>
            <person name="Morono Y."/>
            <person name="Uchiyama I."/>
            <person name="Ito T."/>
            <person name="Fujiyama A."/>
            <person name="Inagaki F."/>
            <person name="Takami H."/>
        </authorList>
    </citation>
    <scope>NUCLEOTIDE SEQUENCE</scope>
    <source>
        <strain evidence="9">Expedition CK06-06</strain>
    </source>
</reference>
<evidence type="ECO:0000256" key="4">
    <source>
        <dbReference type="ARBA" id="ARBA00022679"/>
    </source>
</evidence>
<gene>
    <name evidence="9" type="ORF">S01H1_16042</name>
</gene>
<comment type="catalytic activity">
    <reaction evidence="7">
        <text>RNA(n) + a ribonucleoside 5'-triphosphate = RNA(n+1) + diphosphate</text>
        <dbReference type="Rhea" id="RHEA:21248"/>
        <dbReference type="Rhea" id="RHEA-COMP:14527"/>
        <dbReference type="Rhea" id="RHEA-COMP:17342"/>
        <dbReference type="ChEBI" id="CHEBI:33019"/>
        <dbReference type="ChEBI" id="CHEBI:61557"/>
        <dbReference type="ChEBI" id="CHEBI:140395"/>
        <dbReference type="EC" id="2.7.7.6"/>
    </reaction>
</comment>
<dbReference type="GO" id="GO:0003899">
    <property type="term" value="F:DNA-directed RNA polymerase activity"/>
    <property type="evidence" value="ECO:0007669"/>
    <property type="project" value="UniProtKB-EC"/>
</dbReference>
<evidence type="ECO:0000256" key="6">
    <source>
        <dbReference type="ARBA" id="ARBA00023163"/>
    </source>
</evidence>
<sequence length="94" mass="10486">MARITIEDCLKAGYNKFGLVHLAAKRVIQLRRGKEPLVSASNKEVVIALREIAAGKVRVREDNLIGNDLEKESESPDKEDNTHIDEAEDLSDKT</sequence>
<dbReference type="EC" id="2.7.7.6" evidence="2"/>
<dbReference type="SUPFAM" id="SSF63562">
    <property type="entry name" value="RPB6/omega subunit-like"/>
    <property type="match status" value="1"/>
</dbReference>
<comment type="caution">
    <text evidence="9">The sequence shown here is derived from an EMBL/GenBank/DDBJ whole genome shotgun (WGS) entry which is preliminary data.</text>
</comment>
<dbReference type="PANTHER" id="PTHR34476">
    <property type="entry name" value="DNA-DIRECTED RNA POLYMERASE SUBUNIT OMEGA"/>
    <property type="match status" value="1"/>
</dbReference>
<dbReference type="PANTHER" id="PTHR34476:SF1">
    <property type="entry name" value="DNA-DIRECTED RNA POLYMERASE SUBUNIT OMEGA"/>
    <property type="match status" value="1"/>
</dbReference>
<dbReference type="GO" id="GO:0003677">
    <property type="term" value="F:DNA binding"/>
    <property type="evidence" value="ECO:0007669"/>
    <property type="project" value="InterPro"/>
</dbReference>
<keyword evidence="3" id="KW-0240">DNA-directed RNA polymerase</keyword>